<comment type="caution">
    <text evidence="4">The sequence shown here is derived from an EMBL/GenBank/DDBJ whole genome shotgun (WGS) entry which is preliminary data.</text>
</comment>
<dbReference type="EMBL" id="QWDC01000001">
    <property type="protein sequence ID" value="RFZ95713.1"/>
    <property type="molecule type" value="Genomic_DNA"/>
</dbReference>
<dbReference type="GO" id="GO:0008080">
    <property type="term" value="F:N-acetyltransferase activity"/>
    <property type="evidence" value="ECO:0007669"/>
    <property type="project" value="InterPro"/>
</dbReference>
<dbReference type="AlphaFoldDB" id="A0A372P011"/>
<dbReference type="CDD" id="cd04301">
    <property type="entry name" value="NAT_SF"/>
    <property type="match status" value="1"/>
</dbReference>
<dbReference type="PANTHER" id="PTHR13947:SF37">
    <property type="entry name" value="LD18367P"/>
    <property type="match status" value="1"/>
</dbReference>
<dbReference type="InterPro" id="IPR036388">
    <property type="entry name" value="WH-like_DNA-bd_sf"/>
</dbReference>
<dbReference type="SUPFAM" id="SSF46785">
    <property type="entry name" value="Winged helix' DNA-binding domain"/>
    <property type="match status" value="1"/>
</dbReference>
<dbReference type="PANTHER" id="PTHR13947">
    <property type="entry name" value="GNAT FAMILY N-ACETYLTRANSFERASE"/>
    <property type="match status" value="1"/>
</dbReference>
<dbReference type="InterPro" id="IPR016181">
    <property type="entry name" value="Acyl_CoA_acyltransferase"/>
</dbReference>
<dbReference type="Gene3D" id="3.40.630.30">
    <property type="match status" value="1"/>
</dbReference>
<accession>A0A372P011</accession>
<dbReference type="RefSeq" id="WP_117391263.1">
    <property type="nucleotide sequence ID" value="NZ_QWDC01000001.1"/>
</dbReference>
<evidence type="ECO:0000259" key="3">
    <source>
        <dbReference type="PROSITE" id="PS51186"/>
    </source>
</evidence>
<keyword evidence="1 4" id="KW-0808">Transferase</keyword>
<dbReference type="GO" id="GO:0003700">
    <property type="term" value="F:DNA-binding transcription factor activity"/>
    <property type="evidence" value="ECO:0007669"/>
    <property type="project" value="InterPro"/>
</dbReference>
<evidence type="ECO:0000313" key="4">
    <source>
        <dbReference type="EMBL" id="RFZ95713.1"/>
    </source>
</evidence>
<protein>
    <submittedName>
        <fullName evidence="4">GNAT family N-acetyltransferase</fullName>
    </submittedName>
</protein>
<proteinExistence type="predicted"/>
<sequence>MEFYNKVGKMALGSRLRRLSEKLSDQASEVYGLYNIEMNPKWFPVFYSLAEGENKSIMQIAQEIGHSHPSVSTIAKEMIKGGVAKEVKGKGDARKNYIALTDKGGEINKKIQSQYADVNAAVESAMGESQYNIWKAIEEWEFLLEQKSLLNRVKDERKKRESADVQVIDYTPEYQQAFRELNVEWIQTWFKMEESDYKALDHPKEYILDKGGHILIALYKNEPVGACALIKMDGDTFELAKMAVSPKAKGMGIGYLLGQACIAKAKKLEANKLYLESNTILKPAISLYHKLGFKKITGVPSPYERCNIQMELEL</sequence>
<dbReference type="Gene3D" id="1.10.10.10">
    <property type="entry name" value="Winged helix-like DNA-binding domain superfamily/Winged helix DNA-binding domain"/>
    <property type="match status" value="1"/>
</dbReference>
<dbReference type="InterPro" id="IPR000182">
    <property type="entry name" value="GNAT_dom"/>
</dbReference>
<dbReference type="Pfam" id="PF12802">
    <property type="entry name" value="MarR_2"/>
    <property type="match status" value="1"/>
</dbReference>
<dbReference type="InterPro" id="IPR050769">
    <property type="entry name" value="NAT_camello-type"/>
</dbReference>
<evidence type="ECO:0000256" key="1">
    <source>
        <dbReference type="ARBA" id="ARBA00022679"/>
    </source>
</evidence>
<dbReference type="InterPro" id="IPR000835">
    <property type="entry name" value="HTH_MarR-typ"/>
</dbReference>
<dbReference type="Proteomes" id="UP000264217">
    <property type="component" value="Unassembled WGS sequence"/>
</dbReference>
<dbReference type="OrthoDB" id="1431064at2"/>
<evidence type="ECO:0000313" key="5">
    <source>
        <dbReference type="Proteomes" id="UP000264217"/>
    </source>
</evidence>
<name>A0A372P011_9SPHI</name>
<dbReference type="InterPro" id="IPR036390">
    <property type="entry name" value="WH_DNA-bd_sf"/>
</dbReference>
<dbReference type="PROSITE" id="PS50995">
    <property type="entry name" value="HTH_MARR_2"/>
    <property type="match status" value="1"/>
</dbReference>
<dbReference type="PROSITE" id="PS51186">
    <property type="entry name" value="GNAT"/>
    <property type="match status" value="1"/>
</dbReference>
<evidence type="ECO:0000259" key="2">
    <source>
        <dbReference type="PROSITE" id="PS50995"/>
    </source>
</evidence>
<dbReference type="SUPFAM" id="SSF55729">
    <property type="entry name" value="Acyl-CoA N-acyltransferases (Nat)"/>
    <property type="match status" value="1"/>
</dbReference>
<feature type="domain" description="N-acetyltransferase" evidence="3">
    <location>
        <begin position="176"/>
        <end position="314"/>
    </location>
</feature>
<organism evidence="4 5">
    <name type="scientific">Mucilaginibacter conchicola</name>
    <dbReference type="NCBI Taxonomy" id="2303333"/>
    <lineage>
        <taxon>Bacteria</taxon>
        <taxon>Pseudomonadati</taxon>
        <taxon>Bacteroidota</taxon>
        <taxon>Sphingobacteriia</taxon>
        <taxon>Sphingobacteriales</taxon>
        <taxon>Sphingobacteriaceae</taxon>
        <taxon>Mucilaginibacter</taxon>
    </lineage>
</organism>
<feature type="domain" description="HTH marR-type" evidence="2">
    <location>
        <begin position="9"/>
        <end position="155"/>
    </location>
</feature>
<keyword evidence="5" id="KW-1185">Reference proteome</keyword>
<dbReference type="Pfam" id="PF00583">
    <property type="entry name" value="Acetyltransf_1"/>
    <property type="match status" value="1"/>
</dbReference>
<reference evidence="4 5" key="1">
    <citation type="submission" date="2018-08" db="EMBL/GenBank/DDBJ databases">
        <title>Mucilaginibacter sp. MYSH2.</title>
        <authorList>
            <person name="Seo T."/>
        </authorList>
    </citation>
    <scope>NUCLEOTIDE SEQUENCE [LARGE SCALE GENOMIC DNA]</scope>
    <source>
        <strain evidence="4 5">MYSH2</strain>
    </source>
</reference>
<gene>
    <name evidence="4" type="ORF">D0C36_09405</name>
</gene>